<evidence type="ECO:0000256" key="4">
    <source>
        <dbReference type="ARBA" id="ARBA00023157"/>
    </source>
</evidence>
<dbReference type="KEGG" id="xtr:105947511"/>
<dbReference type="Pfam" id="PF00666">
    <property type="entry name" value="Cathelicidins"/>
    <property type="match status" value="1"/>
</dbReference>
<dbReference type="InterPro" id="IPR001894">
    <property type="entry name" value="Cathelicidin-like"/>
</dbReference>
<dbReference type="OMA" id="KCCSLVM"/>
<evidence type="ECO:0000256" key="1">
    <source>
        <dbReference type="ARBA" id="ARBA00004613"/>
    </source>
</evidence>
<dbReference type="Proteomes" id="UP000008143">
    <property type="component" value="Chromosome 6"/>
</dbReference>
<dbReference type="OrthoDB" id="9930485at2759"/>
<dbReference type="GO" id="GO:0005576">
    <property type="term" value="C:extracellular region"/>
    <property type="evidence" value="ECO:0007669"/>
    <property type="project" value="UniProtKB-SubCell"/>
</dbReference>
<dbReference type="PANTHER" id="PTHR10206">
    <property type="entry name" value="CATHELICIDIN"/>
    <property type="match status" value="1"/>
</dbReference>
<reference evidence="7" key="1">
    <citation type="submission" date="2025-08" db="UniProtKB">
        <authorList>
            <consortium name="RefSeq"/>
        </authorList>
    </citation>
    <scope>IDENTIFICATION</scope>
    <source>
        <strain evidence="7">Nigerian</strain>
        <tissue evidence="7">Liver and blood</tissue>
    </source>
</reference>
<evidence type="ECO:0000313" key="7">
    <source>
        <dbReference type="RefSeq" id="XP_017950243.1"/>
    </source>
</evidence>
<dbReference type="GO" id="GO:0006952">
    <property type="term" value="P:defense response"/>
    <property type="evidence" value="ECO:0007669"/>
    <property type="project" value="InterPro"/>
</dbReference>
<organism evidence="6 7">
    <name type="scientific">Xenopus tropicalis</name>
    <name type="common">Western clawed frog</name>
    <name type="synonym">Silurana tropicalis</name>
    <dbReference type="NCBI Taxonomy" id="8364"/>
    <lineage>
        <taxon>Eukaryota</taxon>
        <taxon>Metazoa</taxon>
        <taxon>Chordata</taxon>
        <taxon>Craniata</taxon>
        <taxon>Vertebrata</taxon>
        <taxon>Euteleostomi</taxon>
        <taxon>Amphibia</taxon>
        <taxon>Batrachia</taxon>
        <taxon>Anura</taxon>
        <taxon>Pipoidea</taxon>
        <taxon>Pipidae</taxon>
        <taxon>Xenopodinae</taxon>
        <taxon>Xenopus</taxon>
        <taxon>Silurana</taxon>
    </lineage>
</organism>
<dbReference type="AGR" id="Xenbase:XB-GENE-29089587"/>
<dbReference type="GeneID" id="105947511"/>
<gene>
    <name evidence="7 8" type="primary">LOC105947511</name>
</gene>
<dbReference type="InterPro" id="IPR046350">
    <property type="entry name" value="Cystatin_sf"/>
</dbReference>
<comment type="subcellular location">
    <subcellularLocation>
        <location evidence="1">Secreted</location>
    </subcellularLocation>
</comment>
<dbReference type="Gene3D" id="3.10.450.10">
    <property type="match status" value="1"/>
</dbReference>
<dbReference type="Xenbase" id="XB-GENE-29089587">
    <property type="gene designation" value="LOC105947511"/>
</dbReference>
<evidence type="ECO:0000313" key="8">
    <source>
        <dbReference type="Xenbase" id="XB-GENE-29089587"/>
    </source>
</evidence>
<keyword evidence="6" id="KW-1185">Reference proteome</keyword>
<keyword evidence="5" id="KW-0732">Signal</keyword>
<keyword evidence="3" id="KW-0964">Secreted</keyword>
<protein>
    <submittedName>
        <fullName evidence="7">Cathelicidin-related peptide lutzicidin</fullName>
    </submittedName>
</protein>
<keyword evidence="4" id="KW-1015">Disulfide bond</keyword>
<dbReference type="RefSeq" id="XP_017950243.1">
    <property type="nucleotide sequence ID" value="XM_018094754.2"/>
</dbReference>
<evidence type="ECO:0000256" key="5">
    <source>
        <dbReference type="SAM" id="SignalP"/>
    </source>
</evidence>
<dbReference type="PANTHER" id="PTHR10206:SF0">
    <property type="entry name" value="CATHELICIDIN B1-RELATED"/>
    <property type="match status" value="1"/>
</dbReference>
<dbReference type="AlphaFoldDB" id="A0A8J0SUL1"/>
<feature type="signal peptide" evidence="5">
    <location>
        <begin position="1"/>
        <end position="20"/>
    </location>
</feature>
<dbReference type="SUPFAM" id="SSF54403">
    <property type="entry name" value="Cystatin/monellin"/>
    <property type="match status" value="1"/>
</dbReference>
<name>A0A8J0SUL1_XENTR</name>
<evidence type="ECO:0000313" key="6">
    <source>
        <dbReference type="Proteomes" id="UP000008143"/>
    </source>
</evidence>
<evidence type="ECO:0000256" key="3">
    <source>
        <dbReference type="ARBA" id="ARBA00022525"/>
    </source>
</evidence>
<sequence>MAGLWLTLVLLSLAVTPNAGTLPTNNHSTEQIFSAVKSGIELYNKEQGSEWAFALHMISRIHGNAPSDAEIVHFFIKETDCLKSQNKMIEECAFKDEGKVEHCSMVISGKGHSDPVCDSYTKMIVARTHGKLPRWFCPRPGSCSPI</sequence>
<proteinExistence type="inferred from homology"/>
<evidence type="ECO:0000256" key="2">
    <source>
        <dbReference type="ARBA" id="ARBA00005320"/>
    </source>
</evidence>
<accession>A0A8J0SUL1</accession>
<comment type="similarity">
    <text evidence="2">Belongs to the cathelicidin family.</text>
</comment>
<feature type="chain" id="PRO_5035173508" evidence="5">
    <location>
        <begin position="21"/>
        <end position="146"/>
    </location>
</feature>